<feature type="domain" description="NodB homology" evidence="3">
    <location>
        <begin position="107"/>
        <end position="349"/>
    </location>
</feature>
<organism evidence="4 5">
    <name type="scientific">Kluyvera georgiana ATCC 51603</name>
    <dbReference type="NCBI Taxonomy" id="1354264"/>
    <lineage>
        <taxon>Bacteria</taxon>
        <taxon>Pseudomonadati</taxon>
        <taxon>Pseudomonadota</taxon>
        <taxon>Gammaproteobacteria</taxon>
        <taxon>Enterobacterales</taxon>
        <taxon>Enterobacteriaceae</taxon>
        <taxon>Kluyvera</taxon>
    </lineage>
</organism>
<proteinExistence type="predicted"/>
<dbReference type="Gene3D" id="3.20.20.370">
    <property type="entry name" value="Glycoside hydrolase/deacetylase"/>
    <property type="match status" value="1"/>
</dbReference>
<dbReference type="InterPro" id="IPR032772">
    <property type="entry name" value="PGA_deacetylase_PgaB_C"/>
</dbReference>
<gene>
    <name evidence="4" type="ORF">M989_01943</name>
</gene>
<dbReference type="InterPro" id="IPR023854">
    <property type="entry name" value="PGA_deacetylase_PgaB"/>
</dbReference>
<feature type="signal peptide" evidence="2">
    <location>
        <begin position="1"/>
        <end position="24"/>
    </location>
</feature>
<dbReference type="PANTHER" id="PTHR34216:SF7">
    <property type="entry name" value="POLY-BETA-1,6-N-ACETYL-D-GLUCOSAMINE N-DEACETYLASE"/>
    <property type="match status" value="1"/>
</dbReference>
<evidence type="ECO:0000256" key="1">
    <source>
        <dbReference type="ARBA" id="ARBA00022729"/>
    </source>
</evidence>
<dbReference type="EMBL" id="LXEU01000042">
    <property type="protein sequence ID" value="OAT53818.1"/>
    <property type="molecule type" value="Genomic_DNA"/>
</dbReference>
<dbReference type="GO" id="GO:0005975">
    <property type="term" value="P:carbohydrate metabolic process"/>
    <property type="evidence" value="ECO:0007669"/>
    <property type="project" value="InterPro"/>
</dbReference>
<sequence length="671" mass="76292">MLNTRLRISLVMIGWLCMSAVAYAKAIPFVAPQDRPQLAASQPWPKNHFLVLGYHDVEDDIADQRYLSVRTSALNEQISWLLHNGYHAIGVQDIIDAHQSRKTLPPKAFLLSFDDGYSSFYSRVWPLLKAWNVPALWAPVGSWVDTPAGQKVNFGGLMTPRERFATWQMVREVSRSPLVEVGAHTWASHYGIPANPQGSLEPAIANRFYDRQSGRYETDQQFTQRISEDVRKVTAKIGEVTGKAPRAWVWPYGEANGTTLAIAKTHGYQLAFTLDDGLGDARDIENIPRLLISGNPSLKTFASMVTQAQEPEAVRVMQVDLDYLYDPDVAQQTRNIDKLVQRVYDMKISHVFLQAFSDPQGDGNIKALYFPNRWLPVRADLFNFVSWQLQTRARVKVYAWMPVLAFDLAPSLPRVQRWDPQTGRTLTATEPYIRLSPWSPQARRQITDLYEDLARHAPFNGILFHDDAVLSDFEDAGPQAISAWQRSGSPYSIVDMAQHPDARQAWTRFKSQALVTFTRQLSQATRRIRGPQVKTARNIFALPLIEPDSEAWFAQNLDDFLGAYDWTVPMAMPLMESVAPAQTHDWLAQLVRTVAARPGALNKTIFELQAKDWNQRAQNAVPDAQLVEWMQILQLNGVKNYGYYPDDFIENQPDIARIRPAFSSYWYPNND</sequence>
<dbReference type="InterPro" id="IPR002509">
    <property type="entry name" value="NODB_dom"/>
</dbReference>
<comment type="caution">
    <text evidence="4">The sequence shown here is derived from an EMBL/GenBank/DDBJ whole genome shotgun (WGS) entry which is preliminary data.</text>
</comment>
<evidence type="ECO:0000313" key="5">
    <source>
        <dbReference type="Proteomes" id="UP000078386"/>
    </source>
</evidence>
<reference evidence="4 5" key="1">
    <citation type="submission" date="2016-04" db="EMBL/GenBank/DDBJ databases">
        <title>ATOL: Assembling a taxonomically balanced genome-scale reconstruction of the evolutionary history of the Enterobacteriaceae.</title>
        <authorList>
            <person name="Plunkett G.III."/>
            <person name="Neeno-Eckwall E.C."/>
            <person name="Glasner J.D."/>
            <person name="Perna N.T."/>
        </authorList>
    </citation>
    <scope>NUCLEOTIDE SEQUENCE [LARGE SCALE GENOMIC DNA]</scope>
    <source>
        <strain evidence="4 5">ATCC 51603</strain>
    </source>
</reference>
<evidence type="ECO:0000256" key="2">
    <source>
        <dbReference type="SAM" id="SignalP"/>
    </source>
</evidence>
<dbReference type="AlphaFoldDB" id="A0A1B7K100"/>
<dbReference type="NCBIfam" id="TIGR03938">
    <property type="entry name" value="deacetyl_PgaB"/>
    <property type="match status" value="1"/>
</dbReference>
<dbReference type="RefSeq" id="WP_064544854.1">
    <property type="nucleotide sequence ID" value="NZ_LXEU01000042.1"/>
</dbReference>
<dbReference type="InterPro" id="IPR051398">
    <property type="entry name" value="Polysacch_Deacetylase"/>
</dbReference>
<dbReference type="Gene3D" id="3.20.20.80">
    <property type="entry name" value="Glycosidases"/>
    <property type="match status" value="1"/>
</dbReference>
<protein>
    <submittedName>
        <fullName evidence="4">PgaB family PGA biofilm synthesis deacetylase</fullName>
        <ecNumber evidence="4">3.5.-.-</ecNumber>
    </submittedName>
</protein>
<keyword evidence="5" id="KW-1185">Reference proteome</keyword>
<dbReference type="Pfam" id="PF14883">
    <property type="entry name" value="GHL13"/>
    <property type="match status" value="1"/>
</dbReference>
<keyword evidence="4" id="KW-0378">Hydrolase</keyword>
<dbReference type="GO" id="GO:0043708">
    <property type="term" value="P:cell adhesion involved in biofilm formation"/>
    <property type="evidence" value="ECO:0007669"/>
    <property type="project" value="InterPro"/>
</dbReference>
<dbReference type="EC" id="3.5.-.-" evidence="4"/>
<dbReference type="Pfam" id="PF01522">
    <property type="entry name" value="Polysacc_deac_1"/>
    <property type="match status" value="1"/>
</dbReference>
<evidence type="ECO:0000313" key="4">
    <source>
        <dbReference type="EMBL" id="OAT53818.1"/>
    </source>
</evidence>
<evidence type="ECO:0000259" key="3">
    <source>
        <dbReference type="PROSITE" id="PS51677"/>
    </source>
</evidence>
<dbReference type="SUPFAM" id="SSF88713">
    <property type="entry name" value="Glycoside hydrolase/deacetylase"/>
    <property type="match status" value="1"/>
</dbReference>
<dbReference type="PANTHER" id="PTHR34216">
    <property type="match status" value="1"/>
</dbReference>
<feature type="chain" id="PRO_5008595767" evidence="2">
    <location>
        <begin position="25"/>
        <end position="671"/>
    </location>
</feature>
<dbReference type="PROSITE" id="PS51677">
    <property type="entry name" value="NODB"/>
    <property type="match status" value="1"/>
</dbReference>
<name>A0A1B7K100_9ENTR</name>
<dbReference type="GO" id="GO:0016810">
    <property type="term" value="F:hydrolase activity, acting on carbon-nitrogen (but not peptide) bonds"/>
    <property type="evidence" value="ECO:0007669"/>
    <property type="project" value="InterPro"/>
</dbReference>
<dbReference type="PATRIC" id="fig|1354264.4.peg.2019"/>
<dbReference type="NCBIfam" id="NF011177">
    <property type="entry name" value="PRK14582.1"/>
    <property type="match status" value="1"/>
</dbReference>
<keyword evidence="1 2" id="KW-0732">Signal</keyword>
<dbReference type="Proteomes" id="UP000078386">
    <property type="component" value="Unassembled WGS sequence"/>
</dbReference>
<accession>A0A1B7K100</accession>
<dbReference type="InterPro" id="IPR011330">
    <property type="entry name" value="Glyco_hydro/deAcase_b/a-brl"/>
</dbReference>